<protein>
    <submittedName>
        <fullName evidence="2">Uncharacterized protein</fullName>
    </submittedName>
</protein>
<sequence length="266" mass="29356">MTYQYHICLIWLAIGLSGQWVNGQQVSVVANKYILTSNDSEVNLECHSTGIPENPQNVIQFTVQGNVIFNSANYSQNAPGVTYKLNAEILNKISYNQIQNGLIDVGCSINNVASLLPLTIPYMSDVRYEHEPNKFKIHDSFRSSCSFSLLPNVSNIGLMSVQINYQLNDTLIARFYNPFSNPSYSINNVSGLAAFPDFDHANTITITPYNESANGKYGCSVVVTVPNESLTLFSNVWSTNNAIATMSSLFLLLLCSTLAIHQSLGF</sequence>
<comment type="caution">
    <text evidence="2">The sequence shown here is derived from an EMBL/GenBank/DDBJ whole genome shotgun (WGS) entry which is preliminary data.</text>
</comment>
<feature type="chain" id="PRO_5040236897" evidence="1">
    <location>
        <begin position="24"/>
        <end position="266"/>
    </location>
</feature>
<dbReference type="EMBL" id="JAPWDV010000001">
    <property type="protein sequence ID" value="KAJ6224779.1"/>
    <property type="molecule type" value="Genomic_DNA"/>
</dbReference>
<keyword evidence="1" id="KW-0732">Signal</keyword>
<organism evidence="2 3">
    <name type="scientific">Blomia tropicalis</name>
    <name type="common">Mite</name>
    <dbReference type="NCBI Taxonomy" id="40697"/>
    <lineage>
        <taxon>Eukaryota</taxon>
        <taxon>Metazoa</taxon>
        <taxon>Ecdysozoa</taxon>
        <taxon>Arthropoda</taxon>
        <taxon>Chelicerata</taxon>
        <taxon>Arachnida</taxon>
        <taxon>Acari</taxon>
        <taxon>Acariformes</taxon>
        <taxon>Sarcoptiformes</taxon>
        <taxon>Astigmata</taxon>
        <taxon>Glycyphagoidea</taxon>
        <taxon>Echimyopodidae</taxon>
        <taxon>Blomia</taxon>
    </lineage>
</organism>
<gene>
    <name evidence="2" type="ORF">RDWZM_003324</name>
</gene>
<feature type="signal peptide" evidence="1">
    <location>
        <begin position="1"/>
        <end position="23"/>
    </location>
</feature>
<evidence type="ECO:0000313" key="3">
    <source>
        <dbReference type="Proteomes" id="UP001142055"/>
    </source>
</evidence>
<reference evidence="2" key="1">
    <citation type="submission" date="2022-12" db="EMBL/GenBank/DDBJ databases">
        <title>Genome assemblies of Blomia tropicalis.</title>
        <authorList>
            <person name="Cui Y."/>
        </authorList>
    </citation>
    <scope>NUCLEOTIDE SEQUENCE</scope>
    <source>
        <tissue evidence="2">Adult mites</tissue>
    </source>
</reference>
<dbReference type="Proteomes" id="UP001142055">
    <property type="component" value="Chromosome 1"/>
</dbReference>
<accession>A0A9Q0MFU6</accession>
<evidence type="ECO:0000313" key="2">
    <source>
        <dbReference type="EMBL" id="KAJ6224779.1"/>
    </source>
</evidence>
<evidence type="ECO:0000256" key="1">
    <source>
        <dbReference type="SAM" id="SignalP"/>
    </source>
</evidence>
<keyword evidence="3" id="KW-1185">Reference proteome</keyword>
<dbReference type="AlphaFoldDB" id="A0A9Q0MFU6"/>
<name>A0A9Q0MFU6_BLOTA</name>
<proteinExistence type="predicted"/>